<evidence type="ECO:0000256" key="4">
    <source>
        <dbReference type="ARBA" id="ARBA00022679"/>
    </source>
</evidence>
<gene>
    <name evidence="8" type="ORF">BT62DRAFT_939010</name>
</gene>
<dbReference type="PANTHER" id="PTHR46223">
    <property type="entry name" value="HISTONE-LYSINE N-METHYLTRANSFERASE SUV39H"/>
    <property type="match status" value="1"/>
</dbReference>
<dbReference type="InterPro" id="IPR007728">
    <property type="entry name" value="Pre-SET_dom"/>
</dbReference>
<sequence>MAQESRDIQTWSSTDIINTRRRFRAQAYEEKIALTKDEPIPISEKLVALLFDKNVPPQKHPSPENTDGEESDASGSLDTEPDPPSTPPPSSRLRNRTANNPAPSRHRLPGSGERAHSPTASTISASSKMKGKEREAPRTSAGEDGATRLLLHRSTRRDGSLNIRELSASIRSPHSRIIGASHSFEVVTSARPARLVSIARPLATQTPASKQKRWLSQHEILQRHWTLEAAKAEAAPITFVNQVDDEETPELAKDFMYLEREYVHGAGTPDVDDTLLTICTCRTCTHPSVCGFQADSEVKRAKQNGEEVQVFTHSFKDLFTFNVESHVAVSECNRLCRCDISCINRTAQRPRQVPIEVLKTERCGWGVRSSTDMERGKVIGLYTGPRTVANKSSDQSFIFALDFTEDGSEPEEGTYSVDSTLYGNWTRFLK</sequence>
<comment type="subcellular location">
    <subcellularLocation>
        <location evidence="1">Chromosome</location>
    </subcellularLocation>
</comment>
<dbReference type="InterPro" id="IPR046341">
    <property type="entry name" value="SET_dom_sf"/>
</dbReference>
<dbReference type="GO" id="GO:0005634">
    <property type="term" value="C:nucleus"/>
    <property type="evidence" value="ECO:0007669"/>
    <property type="project" value="InterPro"/>
</dbReference>
<evidence type="ECO:0000313" key="8">
    <source>
        <dbReference type="EMBL" id="KAG7439407.1"/>
    </source>
</evidence>
<keyword evidence="9" id="KW-1185">Reference proteome</keyword>
<keyword evidence="2" id="KW-0158">Chromosome</keyword>
<reference evidence="8" key="1">
    <citation type="submission" date="2020-11" db="EMBL/GenBank/DDBJ databases">
        <title>Adaptations for nitrogen fixation in a non-lichenized fungal sporocarp promotes dispersal by wood-feeding termites.</title>
        <authorList>
            <consortium name="DOE Joint Genome Institute"/>
            <person name="Koch R.A."/>
            <person name="Yoon G."/>
            <person name="Arayal U."/>
            <person name="Lail K."/>
            <person name="Amirebrahimi M."/>
            <person name="Labutti K."/>
            <person name="Lipzen A."/>
            <person name="Riley R."/>
            <person name="Barry K."/>
            <person name="Henrissat B."/>
            <person name="Grigoriev I.V."/>
            <person name="Herr J.R."/>
            <person name="Aime M.C."/>
        </authorList>
    </citation>
    <scope>NUCLEOTIDE SEQUENCE</scope>
    <source>
        <strain evidence="8">MCA 3950</strain>
    </source>
</reference>
<dbReference type="AlphaFoldDB" id="A0A9P7VF36"/>
<dbReference type="Pfam" id="PF05033">
    <property type="entry name" value="Pre-SET"/>
    <property type="match status" value="1"/>
</dbReference>
<dbReference type="Gene3D" id="2.170.270.10">
    <property type="entry name" value="SET domain"/>
    <property type="match status" value="1"/>
</dbReference>
<keyword evidence="4" id="KW-0808">Transferase</keyword>
<evidence type="ECO:0000256" key="3">
    <source>
        <dbReference type="ARBA" id="ARBA00022603"/>
    </source>
</evidence>
<feature type="compositionally biased region" description="Polar residues" evidence="6">
    <location>
        <begin position="118"/>
        <end position="127"/>
    </location>
</feature>
<keyword evidence="3" id="KW-0489">Methyltransferase</keyword>
<keyword evidence="5" id="KW-0949">S-adenosyl-L-methionine</keyword>
<feature type="region of interest" description="Disordered" evidence="6">
    <location>
        <begin position="53"/>
        <end position="153"/>
    </location>
</feature>
<accession>A0A9P7VF36</accession>
<dbReference type="GO" id="GO:0008270">
    <property type="term" value="F:zinc ion binding"/>
    <property type="evidence" value="ECO:0007669"/>
    <property type="project" value="InterPro"/>
</dbReference>
<evidence type="ECO:0000256" key="6">
    <source>
        <dbReference type="SAM" id="MobiDB-lite"/>
    </source>
</evidence>
<evidence type="ECO:0000256" key="2">
    <source>
        <dbReference type="ARBA" id="ARBA00022454"/>
    </source>
</evidence>
<dbReference type="PANTHER" id="PTHR46223:SF3">
    <property type="entry name" value="HISTONE-LYSINE N-METHYLTRANSFERASE SET-23"/>
    <property type="match status" value="1"/>
</dbReference>
<comment type="caution">
    <text evidence="8">The sequence shown here is derived from an EMBL/GenBank/DDBJ whole genome shotgun (WGS) entry which is preliminary data.</text>
</comment>
<dbReference type="GO" id="GO:0032259">
    <property type="term" value="P:methylation"/>
    <property type="evidence" value="ECO:0007669"/>
    <property type="project" value="UniProtKB-KW"/>
</dbReference>
<evidence type="ECO:0000256" key="5">
    <source>
        <dbReference type="ARBA" id="ARBA00022691"/>
    </source>
</evidence>
<dbReference type="Proteomes" id="UP000812287">
    <property type="component" value="Unassembled WGS sequence"/>
</dbReference>
<protein>
    <submittedName>
        <fullName evidence="8">SET domain-containing protein</fullName>
    </submittedName>
</protein>
<dbReference type="RefSeq" id="XP_043032907.1">
    <property type="nucleotide sequence ID" value="XM_043187638.1"/>
</dbReference>
<evidence type="ECO:0000259" key="7">
    <source>
        <dbReference type="Pfam" id="PF05033"/>
    </source>
</evidence>
<dbReference type="InterPro" id="IPR050973">
    <property type="entry name" value="H3K9_Histone-Lys_N-MTase"/>
</dbReference>
<dbReference type="EMBL" id="MU250596">
    <property type="protein sequence ID" value="KAG7439407.1"/>
    <property type="molecule type" value="Genomic_DNA"/>
</dbReference>
<dbReference type="GO" id="GO:0042054">
    <property type="term" value="F:histone methyltransferase activity"/>
    <property type="evidence" value="ECO:0007669"/>
    <property type="project" value="InterPro"/>
</dbReference>
<evidence type="ECO:0000313" key="9">
    <source>
        <dbReference type="Proteomes" id="UP000812287"/>
    </source>
</evidence>
<evidence type="ECO:0000256" key="1">
    <source>
        <dbReference type="ARBA" id="ARBA00004286"/>
    </source>
</evidence>
<name>A0A9P7VF36_9AGAR</name>
<organism evidence="8 9">
    <name type="scientific">Guyanagaster necrorhizus</name>
    <dbReference type="NCBI Taxonomy" id="856835"/>
    <lineage>
        <taxon>Eukaryota</taxon>
        <taxon>Fungi</taxon>
        <taxon>Dikarya</taxon>
        <taxon>Basidiomycota</taxon>
        <taxon>Agaricomycotina</taxon>
        <taxon>Agaricomycetes</taxon>
        <taxon>Agaricomycetidae</taxon>
        <taxon>Agaricales</taxon>
        <taxon>Marasmiineae</taxon>
        <taxon>Physalacriaceae</taxon>
        <taxon>Guyanagaster</taxon>
    </lineage>
</organism>
<dbReference type="GO" id="GO:0005694">
    <property type="term" value="C:chromosome"/>
    <property type="evidence" value="ECO:0007669"/>
    <property type="project" value="UniProtKB-SubCell"/>
</dbReference>
<dbReference type="OrthoDB" id="308383at2759"/>
<dbReference type="SUPFAM" id="SSF82199">
    <property type="entry name" value="SET domain"/>
    <property type="match status" value="1"/>
</dbReference>
<feature type="domain" description="Pre-SET" evidence="7">
    <location>
        <begin position="231"/>
        <end position="345"/>
    </location>
</feature>
<proteinExistence type="predicted"/>
<dbReference type="GeneID" id="66109935"/>